<gene>
    <name evidence="2" type="ORF">ICJ85_03430</name>
</gene>
<feature type="transmembrane region" description="Helical" evidence="1">
    <location>
        <begin position="67"/>
        <end position="85"/>
    </location>
</feature>
<keyword evidence="1" id="KW-0812">Transmembrane</keyword>
<proteinExistence type="predicted"/>
<organism evidence="2 3">
    <name type="scientific">Aestuariibaculum marinum</name>
    <dbReference type="NCBI Taxonomy" id="2683592"/>
    <lineage>
        <taxon>Bacteria</taxon>
        <taxon>Pseudomonadati</taxon>
        <taxon>Bacteroidota</taxon>
        <taxon>Flavobacteriia</taxon>
        <taxon>Flavobacteriales</taxon>
        <taxon>Flavobacteriaceae</taxon>
    </lineage>
</organism>
<dbReference type="RefSeq" id="WP_188222362.1">
    <property type="nucleotide sequence ID" value="NZ_JACVXD010000001.1"/>
</dbReference>
<dbReference type="AlphaFoldDB" id="A0A8J6UA94"/>
<feature type="transmembrane region" description="Helical" evidence="1">
    <location>
        <begin position="91"/>
        <end position="108"/>
    </location>
</feature>
<keyword evidence="1" id="KW-1133">Transmembrane helix</keyword>
<dbReference type="Proteomes" id="UP000621516">
    <property type="component" value="Unassembled WGS sequence"/>
</dbReference>
<name>A0A8J6UA94_9FLAO</name>
<evidence type="ECO:0000256" key="1">
    <source>
        <dbReference type="SAM" id="Phobius"/>
    </source>
</evidence>
<dbReference type="EMBL" id="JACVXD010000001">
    <property type="protein sequence ID" value="MBD0823063.1"/>
    <property type="molecule type" value="Genomic_DNA"/>
</dbReference>
<sequence>MTIESTEIFLKKFGYNFTRNTNELMVAMPFSQSISLDFSHDETLNITNRLNTWNYLTGFIKMELKHAFILNLILGVVFSIGLSFYDLKIGLAVFIVSALWSILWALNYKARSERFKQFLLKWSQQYSNVTV</sequence>
<evidence type="ECO:0000313" key="3">
    <source>
        <dbReference type="Proteomes" id="UP000621516"/>
    </source>
</evidence>
<comment type="caution">
    <text evidence="2">The sequence shown here is derived from an EMBL/GenBank/DDBJ whole genome shotgun (WGS) entry which is preliminary data.</text>
</comment>
<evidence type="ECO:0000313" key="2">
    <source>
        <dbReference type="EMBL" id="MBD0823063.1"/>
    </source>
</evidence>
<protein>
    <submittedName>
        <fullName evidence="2">Uncharacterized protein</fullName>
    </submittedName>
</protein>
<accession>A0A8J6UA94</accession>
<keyword evidence="1" id="KW-0472">Membrane</keyword>
<reference evidence="2 3" key="1">
    <citation type="journal article" date="2018" name="J. Microbiol.">
        <title>Aestuariibaculum marinum sp. nov., a marine bacterium isolated from seawater in South Korea.</title>
        <authorList>
            <person name="Choi J."/>
            <person name="Lee D."/>
            <person name="Jang J.H."/>
            <person name="Cha S."/>
            <person name="Seo T."/>
        </authorList>
    </citation>
    <scope>NUCLEOTIDE SEQUENCE [LARGE SCALE GENOMIC DNA]</scope>
    <source>
        <strain evidence="2 3">IP7</strain>
    </source>
</reference>
<keyword evidence="3" id="KW-1185">Reference proteome</keyword>